<dbReference type="GO" id="GO:0003950">
    <property type="term" value="F:NAD+ poly-ADP-ribosyltransferase activity"/>
    <property type="evidence" value="ECO:0007669"/>
    <property type="project" value="InterPro"/>
</dbReference>
<comment type="caution">
    <text evidence="3">The sequence shown here is derived from an EMBL/GenBank/DDBJ whole genome shotgun (WGS) entry which is preliminary data.</text>
</comment>
<dbReference type="AlphaFoldDB" id="A0A1C7LTP3"/>
<dbReference type="PANTHER" id="PTHR31681">
    <property type="entry name" value="C2H2-LIKE ZINC FINGER PROTEIN"/>
    <property type="match status" value="1"/>
</dbReference>
<gene>
    <name evidence="3" type="primary">PARP3</name>
    <name evidence="3" type="ORF">A0H81_13793</name>
</gene>
<name>A0A1C7LTP3_GRIFR</name>
<dbReference type="PANTHER" id="PTHR31681:SF3">
    <property type="entry name" value="OS04G0690100 PROTEIN"/>
    <property type="match status" value="1"/>
</dbReference>
<accession>A0A1C7LTP3</accession>
<dbReference type="OMA" id="DGTKTHP"/>
<dbReference type="Gene3D" id="3.90.228.10">
    <property type="match status" value="1"/>
</dbReference>
<evidence type="ECO:0000313" key="4">
    <source>
        <dbReference type="Proteomes" id="UP000092993"/>
    </source>
</evidence>
<dbReference type="EMBL" id="LUGG01000032">
    <property type="protein sequence ID" value="OBZ66184.1"/>
    <property type="molecule type" value="Genomic_DNA"/>
</dbReference>
<organism evidence="3 4">
    <name type="scientific">Grifola frondosa</name>
    <name type="common">Maitake</name>
    <name type="synonym">Polyporus frondosus</name>
    <dbReference type="NCBI Taxonomy" id="5627"/>
    <lineage>
        <taxon>Eukaryota</taxon>
        <taxon>Fungi</taxon>
        <taxon>Dikarya</taxon>
        <taxon>Basidiomycota</taxon>
        <taxon>Agaricomycotina</taxon>
        <taxon>Agaricomycetes</taxon>
        <taxon>Polyporales</taxon>
        <taxon>Grifolaceae</taxon>
        <taxon>Grifola</taxon>
    </lineage>
</organism>
<evidence type="ECO:0000259" key="2">
    <source>
        <dbReference type="Pfam" id="PF00644"/>
    </source>
</evidence>
<dbReference type="Pfam" id="PF00644">
    <property type="entry name" value="PARP"/>
    <property type="match status" value="1"/>
</dbReference>
<evidence type="ECO:0000313" key="3">
    <source>
        <dbReference type="EMBL" id="OBZ66184.1"/>
    </source>
</evidence>
<sequence>MAGIPPSLLSALLAGMPQSTPRKPGSVNIPQAATPPMPSGGANGTAASSPPIASHMCEQCHSRPKYHDGTKTHPYCGKNCAAAARNQTAASGTCIVCHSRPKFFDGTRTHPYCSKSCANKFSTAEGTSPNTAGMCQIPGCNKPAYKGPTGQPGKYCSIAHKRLAETACLWCRSAPKQGDRHFCGTACANDAAKKAVVVLEVPEGHVTFNNVAGQFKTSWRHNTRCPTVKHIYKIVGQQSSIDQYEAYKNAVESRGQFVSAGRSAGNERRRWHGTKRECTLGDNGNTQFCSSATCSLCCIIKTSFDISCFAKKTGWGRFGAGIYTSSTSSKSNDYSQNAGINSSLKAVLLNKVIVGKGYKMTNDNSTLKAPPAGYDSVLGEKGGSLNHDELIVYNNDAIRPSFLVMYEAK</sequence>
<feature type="domain" description="PARP catalytic" evidence="2">
    <location>
        <begin position="281"/>
        <end position="381"/>
    </location>
</feature>
<dbReference type="SUPFAM" id="SSF56399">
    <property type="entry name" value="ADP-ribosylation"/>
    <property type="match status" value="1"/>
</dbReference>
<dbReference type="STRING" id="5627.A0A1C7LTP3"/>
<evidence type="ECO:0000256" key="1">
    <source>
        <dbReference type="SAM" id="MobiDB-lite"/>
    </source>
</evidence>
<dbReference type="Proteomes" id="UP000092993">
    <property type="component" value="Unassembled WGS sequence"/>
</dbReference>
<proteinExistence type="predicted"/>
<dbReference type="OrthoDB" id="9514740at2759"/>
<dbReference type="InterPro" id="IPR012317">
    <property type="entry name" value="Poly(ADP-ribose)pol_cat_dom"/>
</dbReference>
<feature type="region of interest" description="Disordered" evidence="1">
    <location>
        <begin position="15"/>
        <end position="49"/>
    </location>
</feature>
<protein>
    <submittedName>
        <fullName evidence="3">Poly [ADP-ribose] polymerase 3</fullName>
    </submittedName>
</protein>
<keyword evidence="4" id="KW-1185">Reference proteome</keyword>
<reference evidence="3 4" key="1">
    <citation type="submission" date="2016-03" db="EMBL/GenBank/DDBJ databases">
        <title>Whole genome sequencing of Grifola frondosa 9006-11.</title>
        <authorList>
            <person name="Min B."/>
            <person name="Park H."/>
            <person name="Kim J.-G."/>
            <person name="Cho H."/>
            <person name="Oh Y.-L."/>
            <person name="Kong W.-S."/>
            <person name="Choi I.-G."/>
        </authorList>
    </citation>
    <scope>NUCLEOTIDE SEQUENCE [LARGE SCALE GENOMIC DNA]</scope>
    <source>
        <strain evidence="3 4">9006-11</strain>
    </source>
</reference>